<dbReference type="RefSeq" id="WP_317562398.1">
    <property type="nucleotide sequence ID" value="NZ_JAWLIP010000011.1"/>
</dbReference>
<protein>
    <submittedName>
        <fullName evidence="2">LuxR C-terminal-related transcriptional regulator</fullName>
    </submittedName>
</protein>
<dbReference type="Proteomes" id="UP001185659">
    <property type="component" value="Unassembled WGS sequence"/>
</dbReference>
<dbReference type="InterPro" id="IPR036388">
    <property type="entry name" value="WH-like_DNA-bd_sf"/>
</dbReference>
<dbReference type="Gene3D" id="1.10.10.10">
    <property type="entry name" value="Winged helix-like DNA-binding domain superfamily/Winged helix DNA-binding domain"/>
    <property type="match status" value="1"/>
</dbReference>
<dbReference type="Pfam" id="PF00196">
    <property type="entry name" value="GerE"/>
    <property type="match status" value="1"/>
</dbReference>
<feature type="domain" description="HTH luxR-type" evidence="1">
    <location>
        <begin position="35"/>
        <end position="64"/>
    </location>
</feature>
<evidence type="ECO:0000259" key="1">
    <source>
        <dbReference type="Pfam" id="PF00196"/>
    </source>
</evidence>
<dbReference type="InterPro" id="IPR000792">
    <property type="entry name" value="Tscrpt_reg_LuxR_C"/>
</dbReference>
<proteinExistence type="predicted"/>
<dbReference type="InterPro" id="IPR016032">
    <property type="entry name" value="Sig_transdc_resp-reg_C-effctor"/>
</dbReference>
<accession>A0ABU4AR24</accession>
<gene>
    <name evidence="2" type="ORF">R2G56_20150</name>
</gene>
<sequence length="75" mass="7966">MSQSLQTLRSGAGHCLATRPAFANVATASFRANAGLSEHTVGDYVKSIYKKLQVTSRAQATRIALETGLVRSGSR</sequence>
<evidence type="ECO:0000313" key="3">
    <source>
        <dbReference type="Proteomes" id="UP001185659"/>
    </source>
</evidence>
<keyword evidence="3" id="KW-1185">Reference proteome</keyword>
<name>A0ABU4AR24_9HYPH</name>
<reference evidence="2 3" key="1">
    <citation type="submission" date="2023-10" db="EMBL/GenBank/DDBJ databases">
        <authorList>
            <person name="Venkata Ramana C."/>
            <person name="Sasikala C."/>
            <person name="Dhurka M."/>
        </authorList>
    </citation>
    <scope>NUCLEOTIDE SEQUENCE [LARGE SCALE GENOMIC DNA]</scope>
    <source>
        <strain evidence="2 3">KCTC 32151</strain>
    </source>
</reference>
<evidence type="ECO:0000313" key="2">
    <source>
        <dbReference type="EMBL" id="MDV6228606.1"/>
    </source>
</evidence>
<organism evidence="2 3">
    <name type="scientific">Nitratireductor aquimarinus</name>
    <dbReference type="NCBI Taxonomy" id="889300"/>
    <lineage>
        <taxon>Bacteria</taxon>
        <taxon>Pseudomonadati</taxon>
        <taxon>Pseudomonadota</taxon>
        <taxon>Alphaproteobacteria</taxon>
        <taxon>Hyphomicrobiales</taxon>
        <taxon>Phyllobacteriaceae</taxon>
        <taxon>Nitratireductor</taxon>
    </lineage>
</organism>
<comment type="caution">
    <text evidence="2">The sequence shown here is derived from an EMBL/GenBank/DDBJ whole genome shotgun (WGS) entry which is preliminary data.</text>
</comment>
<dbReference type="SUPFAM" id="SSF46894">
    <property type="entry name" value="C-terminal effector domain of the bipartite response regulators"/>
    <property type="match status" value="1"/>
</dbReference>
<dbReference type="EMBL" id="JAWLIP010000011">
    <property type="protein sequence ID" value="MDV6228606.1"/>
    <property type="molecule type" value="Genomic_DNA"/>
</dbReference>